<feature type="repeat" description="PPR" evidence="2">
    <location>
        <begin position="73"/>
        <end position="103"/>
    </location>
</feature>
<dbReference type="PROSITE" id="PS51375">
    <property type="entry name" value="PPR"/>
    <property type="match status" value="4"/>
</dbReference>
<protein>
    <recommendedName>
        <fullName evidence="5">Pentacotripeptide-repeat region of PRORP domain-containing protein</fullName>
    </recommendedName>
</protein>
<dbReference type="InterPro" id="IPR002885">
    <property type="entry name" value="PPR_rpt"/>
</dbReference>
<feature type="repeat" description="PPR" evidence="2">
    <location>
        <begin position="206"/>
        <end position="240"/>
    </location>
</feature>
<proteinExistence type="predicted"/>
<evidence type="ECO:0000313" key="3">
    <source>
        <dbReference type="EMBL" id="EFJ09148.1"/>
    </source>
</evidence>
<dbReference type="OrthoDB" id="772568at2759"/>
<feature type="non-terminal residue" evidence="3">
    <location>
        <position position="353"/>
    </location>
</feature>
<name>D8T2Q7_SELML</name>
<dbReference type="InParanoid" id="D8T2Q7"/>
<dbReference type="OMA" id="AGCTHNG"/>
<dbReference type="InterPro" id="IPR011990">
    <property type="entry name" value="TPR-like_helical_dom_sf"/>
</dbReference>
<dbReference type="PANTHER" id="PTHR47926:SF533">
    <property type="entry name" value="DYW DOMAIN-CONTAINING PROTEIN"/>
    <property type="match status" value="1"/>
</dbReference>
<dbReference type="HOGENOM" id="CLU_002706_0_0_1"/>
<keyword evidence="4" id="KW-1185">Reference proteome</keyword>
<dbReference type="Proteomes" id="UP000001514">
    <property type="component" value="Unassembled WGS sequence"/>
</dbReference>
<evidence type="ECO:0008006" key="5">
    <source>
        <dbReference type="Google" id="ProtNLM"/>
    </source>
</evidence>
<dbReference type="FunFam" id="1.25.40.10:FF:000158">
    <property type="entry name" value="pentatricopeptide repeat-containing protein At2g33680"/>
    <property type="match status" value="1"/>
</dbReference>
<sequence>VYPDEVTVVSAIDACAHQGDLAMGIAVHSDLASSGGIEIEDAAVGNSLINLYGKCRMAEEALEVFQSMRCRKNVVSWTAIVAALAQNKRLDQARDLFNRMPIRNVVSWNAIITGYLDDDRPPDAIDLYYRMRQEGVPADRVTFVAMLEAAASITNLVLGRVIHSHTQEEGIDGDILVGTALLSMYGRCGCTEMAIRTFHGMPPRHDVVVWSALIASFSHCGNGGKALEVFHGMLLDGILPNGVTLVSVLSACSHIGAVEKGWGFLASMSSDFGIQPSEDHLACAVDLLGRSGRLAEAEEFLLDKDEEGGGRGWKSLLGSCQGDVGRASRIAELVLRLDPVDCSSHVTISNILA</sequence>
<dbReference type="eggNOG" id="KOG4197">
    <property type="taxonomic scope" value="Eukaryota"/>
</dbReference>
<dbReference type="Pfam" id="PF01535">
    <property type="entry name" value="PPR"/>
    <property type="match status" value="3"/>
</dbReference>
<gene>
    <name evidence="3" type="ORF">SELMODRAFT_23653</name>
</gene>
<feature type="non-terminal residue" evidence="3">
    <location>
        <position position="1"/>
    </location>
</feature>
<dbReference type="GO" id="GO:0009451">
    <property type="term" value="P:RNA modification"/>
    <property type="evidence" value="ECO:0007669"/>
    <property type="project" value="InterPro"/>
</dbReference>
<dbReference type="Pfam" id="PF13041">
    <property type="entry name" value="PPR_2"/>
    <property type="match status" value="1"/>
</dbReference>
<evidence type="ECO:0000256" key="2">
    <source>
        <dbReference type="PROSITE-ProRule" id="PRU00708"/>
    </source>
</evidence>
<dbReference type="AlphaFoldDB" id="D8T2Q7"/>
<dbReference type="EMBL" id="GL377666">
    <property type="protein sequence ID" value="EFJ09148.1"/>
    <property type="molecule type" value="Genomic_DNA"/>
</dbReference>
<evidence type="ECO:0000313" key="4">
    <source>
        <dbReference type="Proteomes" id="UP000001514"/>
    </source>
</evidence>
<reference evidence="3 4" key="1">
    <citation type="journal article" date="2011" name="Science">
        <title>The Selaginella genome identifies genetic changes associated with the evolution of vascular plants.</title>
        <authorList>
            <person name="Banks J.A."/>
            <person name="Nishiyama T."/>
            <person name="Hasebe M."/>
            <person name="Bowman J.L."/>
            <person name="Gribskov M."/>
            <person name="dePamphilis C."/>
            <person name="Albert V.A."/>
            <person name="Aono N."/>
            <person name="Aoyama T."/>
            <person name="Ambrose B.A."/>
            <person name="Ashton N.W."/>
            <person name="Axtell M.J."/>
            <person name="Barker E."/>
            <person name="Barker M.S."/>
            <person name="Bennetzen J.L."/>
            <person name="Bonawitz N.D."/>
            <person name="Chapple C."/>
            <person name="Cheng C."/>
            <person name="Correa L.G."/>
            <person name="Dacre M."/>
            <person name="DeBarry J."/>
            <person name="Dreyer I."/>
            <person name="Elias M."/>
            <person name="Engstrom E.M."/>
            <person name="Estelle M."/>
            <person name="Feng L."/>
            <person name="Finet C."/>
            <person name="Floyd S.K."/>
            <person name="Frommer W.B."/>
            <person name="Fujita T."/>
            <person name="Gramzow L."/>
            <person name="Gutensohn M."/>
            <person name="Harholt J."/>
            <person name="Hattori M."/>
            <person name="Heyl A."/>
            <person name="Hirai T."/>
            <person name="Hiwatashi Y."/>
            <person name="Ishikawa M."/>
            <person name="Iwata M."/>
            <person name="Karol K.G."/>
            <person name="Koehler B."/>
            <person name="Kolukisaoglu U."/>
            <person name="Kubo M."/>
            <person name="Kurata T."/>
            <person name="Lalonde S."/>
            <person name="Li K."/>
            <person name="Li Y."/>
            <person name="Litt A."/>
            <person name="Lyons E."/>
            <person name="Manning G."/>
            <person name="Maruyama T."/>
            <person name="Michael T.P."/>
            <person name="Mikami K."/>
            <person name="Miyazaki S."/>
            <person name="Morinaga S."/>
            <person name="Murata T."/>
            <person name="Mueller-Roeber B."/>
            <person name="Nelson D.R."/>
            <person name="Obara M."/>
            <person name="Oguri Y."/>
            <person name="Olmstead R.G."/>
            <person name="Onodera N."/>
            <person name="Petersen B.L."/>
            <person name="Pils B."/>
            <person name="Prigge M."/>
            <person name="Rensing S.A."/>
            <person name="Riano-Pachon D.M."/>
            <person name="Roberts A.W."/>
            <person name="Sato Y."/>
            <person name="Scheller H.V."/>
            <person name="Schulz B."/>
            <person name="Schulz C."/>
            <person name="Shakirov E.V."/>
            <person name="Shibagaki N."/>
            <person name="Shinohara N."/>
            <person name="Shippen D.E."/>
            <person name="Soerensen I."/>
            <person name="Sotooka R."/>
            <person name="Sugimoto N."/>
            <person name="Sugita M."/>
            <person name="Sumikawa N."/>
            <person name="Tanurdzic M."/>
            <person name="Theissen G."/>
            <person name="Ulvskov P."/>
            <person name="Wakazuki S."/>
            <person name="Weng J.K."/>
            <person name="Willats W.W."/>
            <person name="Wipf D."/>
            <person name="Wolf P.G."/>
            <person name="Yang L."/>
            <person name="Zimmer A.D."/>
            <person name="Zhu Q."/>
            <person name="Mitros T."/>
            <person name="Hellsten U."/>
            <person name="Loque D."/>
            <person name="Otillar R."/>
            <person name="Salamov A."/>
            <person name="Schmutz J."/>
            <person name="Shapiro H."/>
            <person name="Lindquist E."/>
            <person name="Lucas S."/>
            <person name="Rokhsar D."/>
            <person name="Grigoriev I.V."/>
        </authorList>
    </citation>
    <scope>NUCLEOTIDE SEQUENCE [LARGE SCALE GENOMIC DNA]</scope>
</reference>
<dbReference type="NCBIfam" id="TIGR00756">
    <property type="entry name" value="PPR"/>
    <property type="match status" value="4"/>
</dbReference>
<dbReference type="InterPro" id="IPR046960">
    <property type="entry name" value="PPR_At4g14850-like_plant"/>
</dbReference>
<organism evidence="4">
    <name type="scientific">Selaginella moellendorffii</name>
    <name type="common">Spikemoss</name>
    <dbReference type="NCBI Taxonomy" id="88036"/>
    <lineage>
        <taxon>Eukaryota</taxon>
        <taxon>Viridiplantae</taxon>
        <taxon>Streptophyta</taxon>
        <taxon>Embryophyta</taxon>
        <taxon>Tracheophyta</taxon>
        <taxon>Lycopodiopsida</taxon>
        <taxon>Selaginellales</taxon>
        <taxon>Selaginellaceae</taxon>
        <taxon>Selaginella</taxon>
    </lineage>
</organism>
<keyword evidence="1" id="KW-0677">Repeat</keyword>
<dbReference type="PANTHER" id="PTHR47926">
    <property type="entry name" value="PENTATRICOPEPTIDE REPEAT-CONTAINING PROTEIN"/>
    <property type="match status" value="1"/>
</dbReference>
<accession>D8T2Q7</accession>
<feature type="repeat" description="PPR" evidence="2">
    <location>
        <begin position="41"/>
        <end position="71"/>
    </location>
</feature>
<dbReference type="GO" id="GO:0048731">
    <property type="term" value="P:system development"/>
    <property type="evidence" value="ECO:0007669"/>
    <property type="project" value="UniProtKB-ARBA"/>
</dbReference>
<dbReference type="Gene3D" id="1.25.40.10">
    <property type="entry name" value="Tetratricopeptide repeat domain"/>
    <property type="match status" value="3"/>
</dbReference>
<feature type="repeat" description="PPR" evidence="2">
    <location>
        <begin position="104"/>
        <end position="138"/>
    </location>
</feature>
<dbReference type="GO" id="GO:0003723">
    <property type="term" value="F:RNA binding"/>
    <property type="evidence" value="ECO:0007669"/>
    <property type="project" value="InterPro"/>
</dbReference>
<dbReference type="Gramene" id="EFJ09148">
    <property type="protein sequence ID" value="EFJ09148"/>
    <property type="gene ID" value="SELMODRAFT_23653"/>
</dbReference>
<evidence type="ECO:0000256" key="1">
    <source>
        <dbReference type="ARBA" id="ARBA00022737"/>
    </source>
</evidence>
<dbReference type="KEGG" id="smo:SELMODRAFT_23653"/>